<dbReference type="InterPro" id="IPR009594">
    <property type="entry name" value="Tscrpt_reg_HTH_AraC_N"/>
</dbReference>
<accession>A0ABY8ND88</accession>
<dbReference type="Gene3D" id="1.10.10.60">
    <property type="entry name" value="Homeodomain-like"/>
    <property type="match status" value="2"/>
</dbReference>
<gene>
    <name evidence="5" type="ORF">PVT68_01000</name>
</gene>
<reference evidence="5 6" key="1">
    <citation type="submission" date="2023-02" db="EMBL/GenBank/DDBJ databases">
        <title>Description and genomic characterization of Microbulbifer bruguierae sp. nov., isolated from the sediment of mangrove plant Bruguiera sexangula.</title>
        <authorList>
            <person name="Long M."/>
        </authorList>
    </citation>
    <scope>NUCLEOTIDE SEQUENCE [LARGE SCALE GENOMIC DNA]</scope>
    <source>
        <strain evidence="5 6">H12</strain>
    </source>
</reference>
<evidence type="ECO:0000256" key="1">
    <source>
        <dbReference type="ARBA" id="ARBA00023015"/>
    </source>
</evidence>
<dbReference type="PROSITE" id="PS01124">
    <property type="entry name" value="HTH_ARAC_FAMILY_2"/>
    <property type="match status" value="1"/>
</dbReference>
<dbReference type="Pfam" id="PF12833">
    <property type="entry name" value="HTH_18"/>
    <property type="match status" value="1"/>
</dbReference>
<dbReference type="PROSITE" id="PS00041">
    <property type="entry name" value="HTH_ARAC_FAMILY_1"/>
    <property type="match status" value="1"/>
</dbReference>
<dbReference type="InterPro" id="IPR009057">
    <property type="entry name" value="Homeodomain-like_sf"/>
</dbReference>
<dbReference type="InterPro" id="IPR018060">
    <property type="entry name" value="HTH_AraC"/>
</dbReference>
<dbReference type="EMBL" id="CP118605">
    <property type="protein sequence ID" value="WGL16891.1"/>
    <property type="molecule type" value="Genomic_DNA"/>
</dbReference>
<dbReference type="InterPro" id="IPR018062">
    <property type="entry name" value="HTH_AraC-typ_CS"/>
</dbReference>
<dbReference type="RefSeq" id="WP_280320711.1">
    <property type="nucleotide sequence ID" value="NZ_CP118605.1"/>
</dbReference>
<keyword evidence="6" id="KW-1185">Reference proteome</keyword>
<keyword evidence="1" id="KW-0805">Transcription regulation</keyword>
<evidence type="ECO:0000313" key="6">
    <source>
        <dbReference type="Proteomes" id="UP001236500"/>
    </source>
</evidence>
<dbReference type="Proteomes" id="UP001236500">
    <property type="component" value="Chromosome"/>
</dbReference>
<evidence type="ECO:0000256" key="3">
    <source>
        <dbReference type="ARBA" id="ARBA00023163"/>
    </source>
</evidence>
<dbReference type="SMART" id="SM00342">
    <property type="entry name" value="HTH_ARAC"/>
    <property type="match status" value="1"/>
</dbReference>
<organism evidence="5 6">
    <name type="scientific">Microbulbifer bruguierae</name>
    <dbReference type="NCBI Taxonomy" id="3029061"/>
    <lineage>
        <taxon>Bacteria</taxon>
        <taxon>Pseudomonadati</taxon>
        <taxon>Pseudomonadota</taxon>
        <taxon>Gammaproteobacteria</taxon>
        <taxon>Cellvibrionales</taxon>
        <taxon>Microbulbiferaceae</taxon>
        <taxon>Microbulbifer</taxon>
    </lineage>
</organism>
<protein>
    <submittedName>
        <fullName evidence="5">AraC family transcriptional regulator</fullName>
    </submittedName>
</protein>
<keyword evidence="2" id="KW-0238">DNA-binding</keyword>
<evidence type="ECO:0000259" key="4">
    <source>
        <dbReference type="PROSITE" id="PS01124"/>
    </source>
</evidence>
<dbReference type="Pfam" id="PF06719">
    <property type="entry name" value="AraC_N"/>
    <property type="match status" value="1"/>
</dbReference>
<dbReference type="PANTHER" id="PTHR43436">
    <property type="entry name" value="ARAC-FAMILY TRANSCRIPTIONAL REGULATOR"/>
    <property type="match status" value="1"/>
</dbReference>
<dbReference type="SUPFAM" id="SSF46689">
    <property type="entry name" value="Homeodomain-like"/>
    <property type="match status" value="2"/>
</dbReference>
<feature type="domain" description="HTH araC/xylS-type" evidence="4">
    <location>
        <begin position="182"/>
        <end position="280"/>
    </location>
</feature>
<evidence type="ECO:0000256" key="2">
    <source>
        <dbReference type="ARBA" id="ARBA00023125"/>
    </source>
</evidence>
<evidence type="ECO:0000313" key="5">
    <source>
        <dbReference type="EMBL" id="WGL16891.1"/>
    </source>
</evidence>
<keyword evidence="3" id="KW-0804">Transcription</keyword>
<sequence length="285" mass="32057">MARWTVGREQLETSISGLSLHRWEAPTEQASYMLAPSICLIGQGRKRLVLGEQDYIYDTNNFLITSVDLPVVTQVIEASTARPYLGLTMALDLQVIAELLLTLDDHSRAPTASDRVCLAVSAVSPLLLNAFERLLDLLDQPQDITALAPLIKQEIFYRLLTGEQGPRLRQIVTAGNHGEKISRVIDWLKKNLEKPFRVEELAATAGLSSSAFHHHFRAMTAMSPLQFQKRMRLNEARRLMLTEHLDVSSAAFKVGYESPSQFSREYSRQFGNSPLRDIKQLNQAP</sequence>
<name>A0ABY8ND88_9GAMM</name>
<dbReference type="PANTHER" id="PTHR43436:SF1">
    <property type="entry name" value="TRANSCRIPTIONAL REGULATORY PROTEIN"/>
    <property type="match status" value="1"/>
</dbReference>
<proteinExistence type="predicted"/>